<name>A0ABR3WI01_9PEZI</name>
<proteinExistence type="predicted"/>
<gene>
    <name evidence="1" type="ORF">Daus18300_008572</name>
</gene>
<organism evidence="1 2">
    <name type="scientific">Diaporthe australafricana</name>
    <dbReference type="NCBI Taxonomy" id="127596"/>
    <lineage>
        <taxon>Eukaryota</taxon>
        <taxon>Fungi</taxon>
        <taxon>Dikarya</taxon>
        <taxon>Ascomycota</taxon>
        <taxon>Pezizomycotina</taxon>
        <taxon>Sordariomycetes</taxon>
        <taxon>Sordariomycetidae</taxon>
        <taxon>Diaporthales</taxon>
        <taxon>Diaporthaceae</taxon>
        <taxon>Diaporthe</taxon>
    </lineage>
</organism>
<sequence>MSVIPAKKHRDTAGPWKRAHFRGADVVFTNDMQALSISQLCQGDDRPWDQHHPQRQALPTRGRRHAFEDVREGAGNRSVFGILNVCKCVALTIAPAAARSEGMVTLARP</sequence>
<reference evidence="1 2" key="1">
    <citation type="journal article" date="2024" name="IMA Fungus">
        <title>IMA Genome - F19 : A genome assembly and annotation guide to empower mycologists, including annotated draft genome sequences of Ceratocystis pirilliformis, Diaporthe australafricana, Fusarium ophioides, Paecilomyces lecythidis, and Sporothrix stenoceras.</title>
        <authorList>
            <person name="Aylward J."/>
            <person name="Wilson A.M."/>
            <person name="Visagie C.M."/>
            <person name="Spraker J."/>
            <person name="Barnes I."/>
            <person name="Buitendag C."/>
            <person name="Ceriani C."/>
            <person name="Del Mar Angel L."/>
            <person name="du Plessis D."/>
            <person name="Fuchs T."/>
            <person name="Gasser K."/>
            <person name="Kramer D."/>
            <person name="Li W."/>
            <person name="Munsamy K."/>
            <person name="Piso A."/>
            <person name="Price J.L."/>
            <person name="Sonnekus B."/>
            <person name="Thomas C."/>
            <person name="van der Nest A."/>
            <person name="van Dijk A."/>
            <person name="van Heerden A."/>
            <person name="van Vuuren N."/>
            <person name="Yilmaz N."/>
            <person name="Duong T.A."/>
            <person name="van der Merwe N.A."/>
            <person name="Wingfield M.J."/>
            <person name="Wingfield B.D."/>
        </authorList>
    </citation>
    <scope>NUCLEOTIDE SEQUENCE [LARGE SCALE GENOMIC DNA]</scope>
    <source>
        <strain evidence="1 2">CMW 18300</strain>
    </source>
</reference>
<evidence type="ECO:0000313" key="1">
    <source>
        <dbReference type="EMBL" id="KAL1862475.1"/>
    </source>
</evidence>
<accession>A0ABR3WI01</accession>
<dbReference type="EMBL" id="JAWRVE010000081">
    <property type="protein sequence ID" value="KAL1862475.1"/>
    <property type="molecule type" value="Genomic_DNA"/>
</dbReference>
<evidence type="ECO:0000313" key="2">
    <source>
        <dbReference type="Proteomes" id="UP001583177"/>
    </source>
</evidence>
<comment type="caution">
    <text evidence="1">The sequence shown here is derived from an EMBL/GenBank/DDBJ whole genome shotgun (WGS) entry which is preliminary data.</text>
</comment>
<keyword evidence="2" id="KW-1185">Reference proteome</keyword>
<protein>
    <submittedName>
        <fullName evidence="1">Uncharacterized protein</fullName>
    </submittedName>
</protein>
<dbReference type="Proteomes" id="UP001583177">
    <property type="component" value="Unassembled WGS sequence"/>
</dbReference>